<feature type="transmembrane region" description="Helical" evidence="6">
    <location>
        <begin position="50"/>
        <end position="68"/>
    </location>
</feature>
<evidence type="ECO:0000256" key="5">
    <source>
        <dbReference type="PROSITE-ProRule" id="PRU00169"/>
    </source>
</evidence>
<dbReference type="InterPro" id="IPR001789">
    <property type="entry name" value="Sig_transdc_resp-reg_receiver"/>
</dbReference>
<dbReference type="InterPro" id="IPR000014">
    <property type="entry name" value="PAS"/>
</dbReference>
<dbReference type="InterPro" id="IPR001610">
    <property type="entry name" value="PAC"/>
</dbReference>
<keyword evidence="12" id="KW-1185">Reference proteome</keyword>
<dbReference type="NCBIfam" id="TIGR00229">
    <property type="entry name" value="sensory_box"/>
    <property type="match status" value="1"/>
</dbReference>
<feature type="domain" description="PAC" evidence="10">
    <location>
        <begin position="271"/>
        <end position="324"/>
    </location>
</feature>
<dbReference type="InterPro" id="IPR011006">
    <property type="entry name" value="CheY-like_superfamily"/>
</dbReference>
<dbReference type="InterPro" id="IPR004358">
    <property type="entry name" value="Sig_transdc_His_kin-like_C"/>
</dbReference>
<gene>
    <name evidence="11" type="ORF">QO010_003780</name>
</gene>
<dbReference type="SMART" id="SM00091">
    <property type="entry name" value="PAS"/>
    <property type="match status" value="1"/>
</dbReference>
<dbReference type="PANTHER" id="PTHR45339">
    <property type="entry name" value="HYBRID SIGNAL TRANSDUCTION HISTIDINE KINASE J"/>
    <property type="match status" value="1"/>
</dbReference>
<keyword evidence="6" id="KW-1133">Transmembrane helix</keyword>
<dbReference type="CDD" id="cd00082">
    <property type="entry name" value="HisKA"/>
    <property type="match status" value="1"/>
</dbReference>
<evidence type="ECO:0000256" key="1">
    <source>
        <dbReference type="ARBA" id="ARBA00000085"/>
    </source>
</evidence>
<feature type="domain" description="Histidine kinase" evidence="7">
    <location>
        <begin position="342"/>
        <end position="569"/>
    </location>
</feature>
<dbReference type="PROSITE" id="PS50109">
    <property type="entry name" value="HIS_KIN"/>
    <property type="match status" value="1"/>
</dbReference>
<keyword evidence="6" id="KW-0472">Membrane</keyword>
<dbReference type="Gene3D" id="3.30.450.20">
    <property type="entry name" value="PAS domain"/>
    <property type="match status" value="1"/>
</dbReference>
<evidence type="ECO:0000256" key="2">
    <source>
        <dbReference type="ARBA" id="ARBA00012438"/>
    </source>
</evidence>
<sequence length="722" mass="77549">MTDAKPAADELTFDVGTSRNLGRHSLPGRLIFTLVFGLLALTILPWPAAFGWMAVVAVWEVFSTALLNRALPRLAQEAGTNLYAVMNFCGACVYHALSLMCLAKGSAVGVALAATWLGGSFTNNFVYFGSNRRMLWGCLAPGIGVAILGPILGHGFGVESSATSAFILAALLAARSYALDRRAVVEQLANRQIDLERKLAVAVEASGDGFFEMDLIAETAQVSASWAAMLGYAQGELPDPIADWRPFIHPDDLPSIQAAYAEHFRGDTPMVAAETRMRCKNGEYKWVLSRARVIAHTPEGQPWRIVGTTIDTTARKLLERDLEAARDLAESANKAKSVFVANMSHEIRTPLNGVIGVTGALARTELTPAQREMVNLVQASGLVLNRLLSDILDQAKIESGEFALQAAPFDLRREIDDAAELMRSRAEDKGLSFQLSYAPAAEGQFVGDAVRLKQIVSNLANNAIKFTPRGEVRVAVDIEEPKDEGLGGGQPAIVAITVADTGIGFDEAAAQRLFSRFVQAEDSTSRRFGGTGLGLAICKTLSELMDGQISVRSTPGQGSEFIVRLPFPRVSERETAEPGDDVEAASLPRRLRILLAEDHPTNRKVAELILLPLGVELTQVEDGAQAVEAFAAGAFDLILMDMQMPVMDGLAAIREIRRRERAAGHAPTPIAMFTANAMEEHRLQAAEAGADHHIAKPITPEGLIAGIEAALADQATEVRASA</sequence>
<accession>A0ABU0IVD9</accession>
<evidence type="ECO:0000259" key="8">
    <source>
        <dbReference type="PROSITE" id="PS50110"/>
    </source>
</evidence>
<dbReference type="Proteomes" id="UP001228905">
    <property type="component" value="Unassembled WGS sequence"/>
</dbReference>
<dbReference type="InterPro" id="IPR000700">
    <property type="entry name" value="PAS-assoc_C"/>
</dbReference>
<feature type="transmembrane region" description="Helical" evidence="6">
    <location>
        <begin position="134"/>
        <end position="156"/>
    </location>
</feature>
<dbReference type="SMART" id="SM00448">
    <property type="entry name" value="REC"/>
    <property type="match status" value="1"/>
</dbReference>
<keyword evidence="3 5" id="KW-0597">Phosphoprotein</keyword>
<evidence type="ECO:0000313" key="12">
    <source>
        <dbReference type="Proteomes" id="UP001228905"/>
    </source>
</evidence>
<protein>
    <recommendedName>
        <fullName evidence="2">histidine kinase</fullName>
        <ecNumber evidence="2">2.7.13.3</ecNumber>
    </recommendedName>
</protein>
<dbReference type="EC" id="2.7.13.3" evidence="2"/>
<dbReference type="CDD" id="cd17546">
    <property type="entry name" value="REC_hyHK_CKI1_RcsC-like"/>
    <property type="match status" value="1"/>
</dbReference>
<reference evidence="11 12" key="1">
    <citation type="submission" date="2023-07" db="EMBL/GenBank/DDBJ databases">
        <title>Genomic Encyclopedia of Type Strains, Phase IV (KMG-IV): sequencing the most valuable type-strain genomes for metagenomic binning, comparative biology and taxonomic classification.</title>
        <authorList>
            <person name="Goeker M."/>
        </authorList>
    </citation>
    <scope>NUCLEOTIDE SEQUENCE [LARGE SCALE GENOMIC DNA]</scope>
    <source>
        <strain evidence="11 12">DSM 18695</strain>
    </source>
</reference>
<evidence type="ECO:0000313" key="11">
    <source>
        <dbReference type="EMBL" id="MDQ0465987.1"/>
    </source>
</evidence>
<dbReference type="Gene3D" id="3.40.50.2300">
    <property type="match status" value="1"/>
</dbReference>
<dbReference type="CDD" id="cd00130">
    <property type="entry name" value="PAS"/>
    <property type="match status" value="1"/>
</dbReference>
<name>A0ABU0IVD9_9CAUL</name>
<dbReference type="PROSITE" id="PS50110">
    <property type="entry name" value="RESPONSE_REGULATORY"/>
    <property type="match status" value="1"/>
</dbReference>
<evidence type="ECO:0000259" key="7">
    <source>
        <dbReference type="PROSITE" id="PS50109"/>
    </source>
</evidence>
<dbReference type="InterPro" id="IPR036890">
    <property type="entry name" value="HATPase_C_sf"/>
</dbReference>
<feature type="transmembrane region" description="Helical" evidence="6">
    <location>
        <begin position="80"/>
        <end position="100"/>
    </location>
</feature>
<comment type="caution">
    <text evidence="11">The sequence shown here is derived from an EMBL/GenBank/DDBJ whole genome shotgun (WGS) entry which is preliminary data.</text>
</comment>
<dbReference type="SUPFAM" id="SSF55874">
    <property type="entry name" value="ATPase domain of HSP90 chaperone/DNA topoisomerase II/histidine kinase"/>
    <property type="match status" value="1"/>
</dbReference>
<dbReference type="EMBL" id="JAUSVS010000009">
    <property type="protein sequence ID" value="MDQ0465987.1"/>
    <property type="molecule type" value="Genomic_DNA"/>
</dbReference>
<dbReference type="PROSITE" id="PS50113">
    <property type="entry name" value="PAC"/>
    <property type="match status" value="1"/>
</dbReference>
<proteinExistence type="predicted"/>
<dbReference type="CDD" id="cd16922">
    <property type="entry name" value="HATPase_EvgS-ArcB-TorS-like"/>
    <property type="match status" value="1"/>
</dbReference>
<dbReference type="InterPro" id="IPR003661">
    <property type="entry name" value="HisK_dim/P_dom"/>
</dbReference>
<comment type="catalytic activity">
    <reaction evidence="1">
        <text>ATP + protein L-histidine = ADP + protein N-phospho-L-histidine.</text>
        <dbReference type="EC" id="2.7.13.3"/>
    </reaction>
</comment>
<dbReference type="InterPro" id="IPR013655">
    <property type="entry name" value="PAS_fold_3"/>
</dbReference>
<dbReference type="InterPro" id="IPR035965">
    <property type="entry name" value="PAS-like_dom_sf"/>
</dbReference>
<dbReference type="Pfam" id="PF00072">
    <property type="entry name" value="Response_reg"/>
    <property type="match status" value="1"/>
</dbReference>
<dbReference type="InterPro" id="IPR003594">
    <property type="entry name" value="HATPase_dom"/>
</dbReference>
<dbReference type="Gene3D" id="1.10.287.130">
    <property type="match status" value="1"/>
</dbReference>
<dbReference type="SMART" id="SM00086">
    <property type="entry name" value="PAC"/>
    <property type="match status" value="1"/>
</dbReference>
<dbReference type="Pfam" id="PF08447">
    <property type="entry name" value="PAS_3"/>
    <property type="match status" value="1"/>
</dbReference>
<feature type="modified residue" description="4-aspartylphosphate" evidence="5">
    <location>
        <position position="641"/>
    </location>
</feature>
<dbReference type="PANTHER" id="PTHR45339:SF1">
    <property type="entry name" value="HYBRID SIGNAL TRANSDUCTION HISTIDINE KINASE J"/>
    <property type="match status" value="1"/>
</dbReference>
<dbReference type="SMART" id="SM00387">
    <property type="entry name" value="HATPase_c"/>
    <property type="match status" value="1"/>
</dbReference>
<evidence type="ECO:0000259" key="10">
    <source>
        <dbReference type="PROSITE" id="PS50113"/>
    </source>
</evidence>
<feature type="domain" description="PAS" evidence="9">
    <location>
        <begin position="195"/>
        <end position="267"/>
    </location>
</feature>
<dbReference type="SMART" id="SM00388">
    <property type="entry name" value="HisKA"/>
    <property type="match status" value="1"/>
</dbReference>
<organism evidence="11 12">
    <name type="scientific">Caulobacter ginsengisoli</name>
    <dbReference type="NCBI Taxonomy" id="400775"/>
    <lineage>
        <taxon>Bacteria</taxon>
        <taxon>Pseudomonadati</taxon>
        <taxon>Pseudomonadota</taxon>
        <taxon>Alphaproteobacteria</taxon>
        <taxon>Caulobacterales</taxon>
        <taxon>Caulobacteraceae</taxon>
        <taxon>Caulobacter</taxon>
    </lineage>
</organism>
<dbReference type="Gene3D" id="3.30.565.10">
    <property type="entry name" value="Histidine kinase-like ATPase, C-terminal domain"/>
    <property type="match status" value="1"/>
</dbReference>
<feature type="domain" description="Response regulatory" evidence="8">
    <location>
        <begin position="592"/>
        <end position="711"/>
    </location>
</feature>
<dbReference type="SUPFAM" id="SSF52172">
    <property type="entry name" value="CheY-like"/>
    <property type="match status" value="1"/>
</dbReference>
<dbReference type="RefSeq" id="WP_307351754.1">
    <property type="nucleotide sequence ID" value="NZ_JAUSVS010000009.1"/>
</dbReference>
<dbReference type="Pfam" id="PF02518">
    <property type="entry name" value="HATPase_c"/>
    <property type="match status" value="1"/>
</dbReference>
<dbReference type="InterPro" id="IPR005467">
    <property type="entry name" value="His_kinase_dom"/>
</dbReference>
<evidence type="ECO:0000259" key="9">
    <source>
        <dbReference type="PROSITE" id="PS50112"/>
    </source>
</evidence>
<dbReference type="SUPFAM" id="SSF55785">
    <property type="entry name" value="PYP-like sensor domain (PAS domain)"/>
    <property type="match status" value="1"/>
</dbReference>
<feature type="transmembrane region" description="Helical" evidence="6">
    <location>
        <begin position="26"/>
        <end position="44"/>
    </location>
</feature>
<dbReference type="PRINTS" id="PR00344">
    <property type="entry name" value="BCTRLSENSOR"/>
</dbReference>
<dbReference type="InterPro" id="IPR036097">
    <property type="entry name" value="HisK_dim/P_sf"/>
</dbReference>
<evidence type="ECO:0000256" key="6">
    <source>
        <dbReference type="SAM" id="Phobius"/>
    </source>
</evidence>
<evidence type="ECO:0000256" key="3">
    <source>
        <dbReference type="ARBA" id="ARBA00022553"/>
    </source>
</evidence>
<dbReference type="PROSITE" id="PS50112">
    <property type="entry name" value="PAS"/>
    <property type="match status" value="1"/>
</dbReference>
<dbReference type="SUPFAM" id="SSF47384">
    <property type="entry name" value="Homodimeric domain of signal transducing histidine kinase"/>
    <property type="match status" value="1"/>
</dbReference>
<keyword evidence="6" id="KW-0812">Transmembrane</keyword>
<evidence type="ECO:0000256" key="4">
    <source>
        <dbReference type="ARBA" id="ARBA00023012"/>
    </source>
</evidence>
<feature type="transmembrane region" description="Helical" evidence="6">
    <location>
        <begin position="106"/>
        <end position="127"/>
    </location>
</feature>
<dbReference type="Pfam" id="PF00512">
    <property type="entry name" value="HisKA"/>
    <property type="match status" value="1"/>
</dbReference>
<keyword evidence="4" id="KW-0902">Two-component regulatory system</keyword>